<accession>A0A5S3WKZ8</accession>
<dbReference type="SUPFAM" id="SSF56801">
    <property type="entry name" value="Acetyl-CoA synthetase-like"/>
    <property type="match status" value="1"/>
</dbReference>
<proteinExistence type="predicted"/>
<organism evidence="6 7">
    <name type="scientific">Pseudoalteromonas rubra</name>
    <dbReference type="NCBI Taxonomy" id="43658"/>
    <lineage>
        <taxon>Bacteria</taxon>
        <taxon>Pseudomonadati</taxon>
        <taxon>Pseudomonadota</taxon>
        <taxon>Gammaproteobacteria</taxon>
        <taxon>Alteromonadales</taxon>
        <taxon>Pseudoalteromonadaceae</taxon>
        <taxon>Pseudoalteromonas</taxon>
    </lineage>
</organism>
<dbReference type="InterPro" id="IPR000873">
    <property type="entry name" value="AMP-dep_synth/lig_dom"/>
</dbReference>
<comment type="cofactor">
    <cofactor evidence="1">
        <name>pantetheine 4'-phosphate</name>
        <dbReference type="ChEBI" id="CHEBI:47942"/>
    </cofactor>
</comment>
<dbReference type="InterPro" id="IPR020845">
    <property type="entry name" value="AMP-binding_CS"/>
</dbReference>
<feature type="domain" description="Carrier" evidence="5">
    <location>
        <begin position="1001"/>
        <end position="1075"/>
    </location>
</feature>
<evidence type="ECO:0000313" key="7">
    <source>
        <dbReference type="Proteomes" id="UP000310249"/>
    </source>
</evidence>
<evidence type="ECO:0000256" key="4">
    <source>
        <dbReference type="SAM" id="Coils"/>
    </source>
</evidence>
<name>A0A5S3WKZ8_9GAMM</name>
<dbReference type="Gene3D" id="3.30.300.30">
    <property type="match status" value="1"/>
</dbReference>
<dbReference type="InterPro" id="IPR042099">
    <property type="entry name" value="ANL_N_sf"/>
</dbReference>
<dbReference type="PROSITE" id="PS50075">
    <property type="entry name" value="CARRIER"/>
    <property type="match status" value="1"/>
</dbReference>
<keyword evidence="2" id="KW-0596">Phosphopantetheine</keyword>
<dbReference type="Gene3D" id="1.10.1200.10">
    <property type="entry name" value="ACP-like"/>
    <property type="match status" value="1"/>
</dbReference>
<dbReference type="InterPro" id="IPR036736">
    <property type="entry name" value="ACP-like_sf"/>
</dbReference>
<dbReference type="InterPro" id="IPR025110">
    <property type="entry name" value="AMP-bd_C"/>
</dbReference>
<dbReference type="Gene3D" id="3.40.50.12780">
    <property type="entry name" value="N-terminal domain of ligase-like"/>
    <property type="match status" value="1"/>
</dbReference>
<keyword evidence="4" id="KW-0175">Coiled coil</keyword>
<dbReference type="Proteomes" id="UP000310249">
    <property type="component" value="Unassembled WGS sequence"/>
</dbReference>
<dbReference type="InterPro" id="IPR045851">
    <property type="entry name" value="AMP-bd_C_sf"/>
</dbReference>
<gene>
    <name evidence="6" type="ORF">CWB99_12065</name>
</gene>
<keyword evidence="3" id="KW-0597">Phosphoprotein</keyword>
<evidence type="ECO:0000256" key="1">
    <source>
        <dbReference type="ARBA" id="ARBA00001957"/>
    </source>
</evidence>
<dbReference type="Pfam" id="PF13193">
    <property type="entry name" value="AMP-binding_C"/>
    <property type="match status" value="1"/>
</dbReference>
<dbReference type="GO" id="GO:0003824">
    <property type="term" value="F:catalytic activity"/>
    <property type="evidence" value="ECO:0007669"/>
    <property type="project" value="InterPro"/>
</dbReference>
<dbReference type="EMBL" id="PNCI01000026">
    <property type="protein sequence ID" value="TMP28322.1"/>
    <property type="molecule type" value="Genomic_DNA"/>
</dbReference>
<dbReference type="Pfam" id="PF00501">
    <property type="entry name" value="AMP-binding"/>
    <property type="match status" value="1"/>
</dbReference>
<dbReference type="OrthoDB" id="9803968at2"/>
<protein>
    <recommendedName>
        <fullName evidence="5">Carrier domain-containing protein</fullName>
    </recommendedName>
</protein>
<dbReference type="InterPro" id="IPR010071">
    <property type="entry name" value="AA_adenyl_dom"/>
</dbReference>
<dbReference type="InterPro" id="IPR009081">
    <property type="entry name" value="PP-bd_ACP"/>
</dbReference>
<feature type="coiled-coil region" evidence="4">
    <location>
        <begin position="891"/>
        <end position="918"/>
    </location>
</feature>
<dbReference type="AlphaFoldDB" id="A0A5S3WKZ8"/>
<dbReference type="Pfam" id="PF00668">
    <property type="entry name" value="Condensation"/>
    <property type="match status" value="1"/>
</dbReference>
<dbReference type="Gene3D" id="1.10.10.1830">
    <property type="entry name" value="Non-ribosomal peptide synthase, adenylation domain"/>
    <property type="match status" value="1"/>
</dbReference>
<dbReference type="SUPFAM" id="SSF47336">
    <property type="entry name" value="ACP-like"/>
    <property type="match status" value="1"/>
</dbReference>
<sequence length="1111" mass="124284">MDIQSLIQEADSAGVSLFIEDGKLGYKTNRRLKDRSILSRISGRKSHIIAYLEGQQASRLSGDAPASLSQKRIWLTQQLQPGSTDFNIPMWIRFDSSWDTHKLETTIRNLISSHEIFHTCYYEKDDEVYQRIQSDLTLTVAHYQCQQSSEQDLTAQVQAFSAHLFELETDMPVRVAFFHTATGCDLCLLFHHIALDETACQTFVAQLFTSYQQHTTPATAEQYRDYALWQKQHLSSPAFQRHADAFIETLRGAPQLHRLPLRAPHAQNTRSTAQTIPVTIPDALADSVKQLCQEARITEFSFYHTVLAILLGHWSKVDDVMFGTPVIHRPTANMDQVLGCFLNLLPLRHQLDYNWSFAELIDYIKGKQNALMRYQDVPFEYVLEQLKPARQPYVNPLFQILVSNHTSTDQAHSDTQSWSFVSSAQATSKYDLTLKIVTAPNEARVLWQYREDLFSTELMTMMSDSLVPLLTQLMDTREQTVKRALTEIKYPTLAQLTSTQIAPKRTLLGALAEHAQHQPHAIALRCHQQQISYESLNNQINLLAQNLLDQGLKQGDHLGLMLERHCDMVIAMLAALRLGLIYIPMDPDYPQQRLEYIAQKGQCKLILCEHTQQLSGTFAQMTLDELRAQPVVPTDLDLLPESDQLAYIIFTSGSTGQPKGVKINHGNLDNFLTSMVTQLSLTRHDTLLAVTPISFDISVLELFAPLMAGGEVVIAPQQQRDGLSLKQQLNTLPITVMQATPAGWQSLLDAGWEGKPTVRALSGGERLPTTLAQALNGKVACLWNMYGPTEATVWATCQLVDPNISQDIPLGQPINDCAIHILDEQGNPCPPQMRGEIVIAGACVGQGYVGLASQTAERFITLDSPQGPVKAYRTGDLGYINCEGELYCLGRNDHQVKIRGFRIELQEIERQLQQLAALEKVCVVVHTMPNGSQKLIAYFADPTQTQDCEQLQFQLRQVLPAYMVPDFIIAMDKLPLTPSGKIDRNHLASLEPSPEYNQLVPPANDQEQQLLELWKSLLNLSDIGTNCNFFALGGDSITAIKLVSQLQALGFNANSGHIFQHQTIKDLAQSLIPNSTPNTALASEQQMHGVEVIGDAVSEADLQSLFDEFES</sequence>
<dbReference type="Pfam" id="PF18563">
    <property type="entry name" value="TubC_N"/>
    <property type="match status" value="1"/>
</dbReference>
<dbReference type="PANTHER" id="PTHR45527:SF1">
    <property type="entry name" value="FATTY ACID SYNTHASE"/>
    <property type="match status" value="1"/>
</dbReference>
<reference evidence="6 7" key="1">
    <citation type="submission" date="2018-01" db="EMBL/GenBank/DDBJ databases">
        <authorList>
            <person name="Paulsen S."/>
            <person name="Gram L.K."/>
        </authorList>
    </citation>
    <scope>NUCLEOTIDE SEQUENCE [LARGE SCALE GENOMIC DNA]</scope>
    <source>
        <strain evidence="6 7">S2676</strain>
    </source>
</reference>
<dbReference type="PANTHER" id="PTHR45527">
    <property type="entry name" value="NONRIBOSOMAL PEPTIDE SYNTHETASE"/>
    <property type="match status" value="1"/>
</dbReference>
<dbReference type="InterPro" id="IPR044894">
    <property type="entry name" value="TubC_N_sf"/>
</dbReference>
<evidence type="ECO:0000256" key="2">
    <source>
        <dbReference type="ARBA" id="ARBA00022450"/>
    </source>
</evidence>
<dbReference type="FunFam" id="1.10.1200.10:FF:000005">
    <property type="entry name" value="Nonribosomal peptide synthetase 1"/>
    <property type="match status" value="1"/>
</dbReference>
<dbReference type="PROSITE" id="PS00455">
    <property type="entry name" value="AMP_BINDING"/>
    <property type="match status" value="1"/>
</dbReference>
<dbReference type="NCBIfam" id="TIGR01733">
    <property type="entry name" value="AA-adenyl-dom"/>
    <property type="match status" value="1"/>
</dbReference>
<dbReference type="SUPFAM" id="SSF52777">
    <property type="entry name" value="CoA-dependent acyltransferases"/>
    <property type="match status" value="2"/>
</dbReference>
<evidence type="ECO:0000256" key="3">
    <source>
        <dbReference type="ARBA" id="ARBA00022553"/>
    </source>
</evidence>
<comment type="caution">
    <text evidence="6">The sequence shown here is derived from an EMBL/GenBank/DDBJ whole genome shotgun (WGS) entry which is preliminary data.</text>
</comment>
<reference evidence="7" key="2">
    <citation type="submission" date="2019-06" db="EMBL/GenBank/DDBJ databases">
        <title>Co-occurence of chitin degradation, pigmentation and bioactivity in marine Pseudoalteromonas.</title>
        <authorList>
            <person name="Sonnenschein E.C."/>
            <person name="Bech P.K."/>
        </authorList>
    </citation>
    <scope>NUCLEOTIDE SEQUENCE [LARGE SCALE GENOMIC DNA]</scope>
    <source>
        <strain evidence="7">S2676</strain>
    </source>
</reference>
<dbReference type="GO" id="GO:0031177">
    <property type="term" value="F:phosphopantetheine binding"/>
    <property type="evidence" value="ECO:0007669"/>
    <property type="project" value="TreeGrafter"/>
</dbReference>
<dbReference type="PROSITE" id="PS00012">
    <property type="entry name" value="PHOSPHOPANTETHEINE"/>
    <property type="match status" value="1"/>
</dbReference>
<dbReference type="GO" id="GO:0043041">
    <property type="term" value="P:amino acid activation for nonribosomal peptide biosynthetic process"/>
    <property type="evidence" value="ECO:0007669"/>
    <property type="project" value="TreeGrafter"/>
</dbReference>
<dbReference type="InterPro" id="IPR041464">
    <property type="entry name" value="TubC_N"/>
</dbReference>
<dbReference type="Pfam" id="PF00550">
    <property type="entry name" value="PP-binding"/>
    <property type="match status" value="1"/>
</dbReference>
<evidence type="ECO:0000313" key="6">
    <source>
        <dbReference type="EMBL" id="TMP28322.1"/>
    </source>
</evidence>
<dbReference type="GO" id="GO:0005737">
    <property type="term" value="C:cytoplasm"/>
    <property type="evidence" value="ECO:0007669"/>
    <property type="project" value="TreeGrafter"/>
</dbReference>
<dbReference type="Gene3D" id="3.30.559.10">
    <property type="entry name" value="Chloramphenicol acetyltransferase-like domain"/>
    <property type="match status" value="1"/>
</dbReference>
<evidence type="ECO:0000259" key="5">
    <source>
        <dbReference type="PROSITE" id="PS50075"/>
    </source>
</evidence>
<dbReference type="InterPro" id="IPR023213">
    <property type="entry name" value="CAT-like_dom_sf"/>
</dbReference>
<dbReference type="GO" id="GO:0044550">
    <property type="term" value="P:secondary metabolite biosynthetic process"/>
    <property type="evidence" value="ECO:0007669"/>
    <property type="project" value="TreeGrafter"/>
</dbReference>
<dbReference type="InterPro" id="IPR001242">
    <property type="entry name" value="Condensation_dom"/>
</dbReference>
<dbReference type="Gene3D" id="3.30.559.30">
    <property type="entry name" value="Nonribosomal peptide synthetase, condensation domain"/>
    <property type="match status" value="1"/>
</dbReference>
<dbReference type="RefSeq" id="WP_138553219.1">
    <property type="nucleotide sequence ID" value="NZ_PNCH01000066.1"/>
</dbReference>
<dbReference type="InterPro" id="IPR006162">
    <property type="entry name" value="Ppantetheine_attach_site"/>
</dbReference>